<evidence type="ECO:0000256" key="6">
    <source>
        <dbReference type="SAM" id="MobiDB-lite"/>
    </source>
</evidence>
<evidence type="ECO:0000256" key="1">
    <source>
        <dbReference type="ARBA" id="ARBA00004141"/>
    </source>
</evidence>
<dbReference type="GeneTree" id="ENSGT00530000063335"/>
<dbReference type="Pfam" id="PF04103">
    <property type="entry name" value="CD20"/>
    <property type="match status" value="1"/>
</dbReference>
<dbReference type="OrthoDB" id="10012909at2759"/>
<dbReference type="InterPro" id="IPR030431">
    <property type="entry name" value="ENTREP1-3"/>
</dbReference>
<feature type="region of interest" description="Disordered" evidence="6">
    <location>
        <begin position="346"/>
        <end position="383"/>
    </location>
</feature>
<keyword evidence="9" id="KW-1185">Reference proteome</keyword>
<evidence type="ECO:0000313" key="9">
    <source>
        <dbReference type="Proteomes" id="UP000000539"/>
    </source>
</evidence>
<feature type="compositionally biased region" description="Gly residues" evidence="6">
    <location>
        <begin position="412"/>
        <end position="421"/>
    </location>
</feature>
<comment type="subcellular location">
    <subcellularLocation>
        <location evidence="1">Membrane</location>
        <topology evidence="1">Multi-pass membrane protein</topology>
    </subcellularLocation>
</comment>
<dbReference type="Proteomes" id="UP000000539">
    <property type="component" value="Chromosome 25"/>
</dbReference>
<reference evidence="8" key="2">
    <citation type="submission" date="2025-08" db="UniProtKB">
        <authorList>
            <consortium name="Ensembl"/>
        </authorList>
    </citation>
    <scope>IDENTIFICATION</scope>
    <source>
        <strain evidence="8">broiler</strain>
    </source>
</reference>
<feature type="transmembrane region" description="Helical" evidence="7">
    <location>
        <begin position="91"/>
        <end position="113"/>
    </location>
</feature>
<sequence length="599" mass="63980">MPSRSDSSRSLTSRPSRSLTRLRRRRTWLQVLLVLGFLQVILGVLVVTFSLVAATITASSKIRHSCPSWAGFSLALSGLIGIVSWKRPFSLLITFFTLLSVLGVMLSLAGSILSCQHAQLVRSLEVCEREKNSCICCQSRPEPPPPSCIPQGETLTMYPNPDCRSVRLALKDLLFSVCGLTVLSTVVCALSVGVCCVRIFSLDVTHVLVPQRSDSITLGCASPPEPFVHSGLDLEEFVPPGAPTPLLPPRVHLQLRDRRAELTEGSHGCMCDRVPSIVLSGEASTDSGSLLTSELPADSSSPSEDSCLLEPPGSARSVDYVLFRSIQRSRADYCLSVDCVRCSHHGRGPRGPFEDPPPNRARGERSFSCSTAEPRGDGALPGGAVTHSCNRLEGLARGGGGPCLPEVRLRGGRAGGGGTGAGRPFQPRRNSEASCPPSPAPALGPRPLLAIATVIPELRCSEITISGMFFIPKQWRTPCPLPLRIQRRTPSSALCTARPATPPALLRAASVGKSKALPPPKKTPARSLGDLKVCRGLVARFLHRPKHGVHGHKQAPGGAQEGIHLRSCGDLSSTSSLRRLLSARRRPRSLSGSCKESAL</sequence>
<keyword evidence="2 7" id="KW-0812">Transmembrane</keyword>
<evidence type="ECO:0000256" key="2">
    <source>
        <dbReference type="ARBA" id="ARBA00022692"/>
    </source>
</evidence>
<keyword evidence="4 7" id="KW-0472">Membrane</keyword>
<dbReference type="AlphaFoldDB" id="A0A8V1AGM5"/>
<evidence type="ECO:0000313" key="8">
    <source>
        <dbReference type="Ensembl" id="ENSGALP00010041509.1"/>
    </source>
</evidence>
<reference evidence="8" key="1">
    <citation type="submission" date="2020-11" db="EMBL/GenBank/DDBJ databases">
        <title>Gallus gallus (Chicken) genome, bGalGal1, GRCg7b, maternal haplotype autosomes + Z &amp; W.</title>
        <authorList>
            <person name="Warren W."/>
            <person name="Formenti G."/>
            <person name="Fedrigo O."/>
            <person name="Haase B."/>
            <person name="Mountcastle J."/>
            <person name="Balacco J."/>
            <person name="Tracey A."/>
            <person name="Schneider V."/>
            <person name="Okimoto R."/>
            <person name="Cheng H."/>
            <person name="Hawken R."/>
            <person name="Howe K."/>
            <person name="Jarvis E.D."/>
        </authorList>
    </citation>
    <scope>NUCLEOTIDE SEQUENCE [LARGE SCALE GENOMIC DNA]</scope>
    <source>
        <strain evidence="8">Broiler</strain>
    </source>
</reference>
<evidence type="ECO:0000256" key="3">
    <source>
        <dbReference type="ARBA" id="ARBA00022989"/>
    </source>
</evidence>
<dbReference type="Ensembl" id="ENSGALT00010067766.1">
    <property type="protein sequence ID" value="ENSGALP00010041509.1"/>
    <property type="gene ID" value="ENSGALG00010027957.1"/>
</dbReference>
<evidence type="ECO:0000256" key="5">
    <source>
        <dbReference type="ARBA" id="ARBA00034309"/>
    </source>
</evidence>
<feature type="region of interest" description="Disordered" evidence="6">
    <location>
        <begin position="407"/>
        <end position="442"/>
    </location>
</feature>
<organism evidence="8 9">
    <name type="scientific">Gallus gallus</name>
    <name type="common">Chicken</name>
    <dbReference type="NCBI Taxonomy" id="9031"/>
    <lineage>
        <taxon>Eukaryota</taxon>
        <taxon>Metazoa</taxon>
        <taxon>Chordata</taxon>
        <taxon>Craniata</taxon>
        <taxon>Vertebrata</taxon>
        <taxon>Euteleostomi</taxon>
        <taxon>Archelosauria</taxon>
        <taxon>Archosauria</taxon>
        <taxon>Dinosauria</taxon>
        <taxon>Saurischia</taxon>
        <taxon>Theropoda</taxon>
        <taxon>Coelurosauria</taxon>
        <taxon>Aves</taxon>
        <taxon>Neognathae</taxon>
        <taxon>Galloanserae</taxon>
        <taxon>Galliformes</taxon>
        <taxon>Phasianidae</taxon>
        <taxon>Phasianinae</taxon>
        <taxon>Gallus</taxon>
    </lineage>
</organism>
<proteinExistence type="inferred from homology"/>
<dbReference type="GO" id="GO:0016020">
    <property type="term" value="C:membrane"/>
    <property type="evidence" value="ECO:0007669"/>
    <property type="project" value="UniProtKB-SubCell"/>
</dbReference>
<accession>A0A8V1AGM5</accession>
<dbReference type="InterPro" id="IPR007237">
    <property type="entry name" value="CD20-like"/>
</dbReference>
<feature type="compositionally biased region" description="Polar residues" evidence="6">
    <location>
        <begin position="288"/>
        <end position="304"/>
    </location>
</feature>
<name>A0A8V1AGM5_CHICK</name>
<dbReference type="PANTHER" id="PTHR17615">
    <property type="entry name" value="PROTEIN FAM189A"/>
    <property type="match status" value="1"/>
</dbReference>
<gene>
    <name evidence="8" type="primary">LOC107049672</name>
</gene>
<comment type="similarity">
    <text evidence="5">Belongs to the ENTREP family.</text>
</comment>
<keyword evidence="3 7" id="KW-1133">Transmembrane helix</keyword>
<feature type="transmembrane region" description="Helical" evidence="7">
    <location>
        <begin position="66"/>
        <end position="85"/>
    </location>
</feature>
<dbReference type="PANTHER" id="PTHR17615:SF7">
    <property type="entry name" value="PROTEIN ENTREP3"/>
    <property type="match status" value="1"/>
</dbReference>
<reference evidence="8" key="3">
    <citation type="submission" date="2025-09" db="UniProtKB">
        <authorList>
            <consortium name="Ensembl"/>
        </authorList>
    </citation>
    <scope>IDENTIFICATION</scope>
    <source>
        <strain evidence="8">broiler</strain>
    </source>
</reference>
<feature type="region of interest" description="Disordered" evidence="6">
    <location>
        <begin position="288"/>
        <end position="311"/>
    </location>
</feature>
<feature type="transmembrane region" description="Helical" evidence="7">
    <location>
        <begin position="28"/>
        <end position="54"/>
    </location>
</feature>
<dbReference type="GO" id="GO:0050699">
    <property type="term" value="F:WW domain binding"/>
    <property type="evidence" value="ECO:0007669"/>
    <property type="project" value="Ensembl"/>
</dbReference>
<protein>
    <submittedName>
        <fullName evidence="8">Endosomal transmembrane epsin interactor 3</fullName>
    </submittedName>
</protein>
<evidence type="ECO:0000256" key="7">
    <source>
        <dbReference type="SAM" id="Phobius"/>
    </source>
</evidence>
<evidence type="ECO:0000256" key="4">
    <source>
        <dbReference type="ARBA" id="ARBA00023136"/>
    </source>
</evidence>